<evidence type="ECO:0000256" key="4">
    <source>
        <dbReference type="ARBA" id="ARBA00022884"/>
    </source>
</evidence>
<accession>A0A9Y1BIV9</accession>
<evidence type="ECO:0000259" key="8">
    <source>
        <dbReference type="Pfam" id="PF00177"/>
    </source>
</evidence>
<dbReference type="InterPro" id="IPR023798">
    <property type="entry name" value="Ribosomal_uS7_dom"/>
</dbReference>
<protein>
    <recommendedName>
        <fullName evidence="7">Small ribosomal subunit protein uS7</fullName>
    </recommendedName>
</protein>
<dbReference type="HAMAP" id="MF_00480_A">
    <property type="entry name" value="Ribosomal_uS7_A"/>
    <property type="match status" value="1"/>
</dbReference>
<evidence type="ECO:0000256" key="2">
    <source>
        <dbReference type="ARBA" id="ARBA00011458"/>
    </source>
</evidence>
<dbReference type="NCBIfam" id="TIGR01028">
    <property type="entry name" value="uS7_euk_arch"/>
    <property type="match status" value="1"/>
</dbReference>
<keyword evidence="3 7" id="KW-0699">rRNA-binding</keyword>
<dbReference type="Gene3D" id="1.10.455.10">
    <property type="entry name" value="Ribosomal protein S7 domain"/>
    <property type="match status" value="1"/>
</dbReference>
<dbReference type="NCBIfam" id="NF003106">
    <property type="entry name" value="PRK04027.1"/>
    <property type="match status" value="1"/>
</dbReference>
<dbReference type="GO" id="GO:0015935">
    <property type="term" value="C:small ribosomal subunit"/>
    <property type="evidence" value="ECO:0007669"/>
    <property type="project" value="UniProtKB-UniRule"/>
</dbReference>
<evidence type="ECO:0000256" key="3">
    <source>
        <dbReference type="ARBA" id="ARBA00022730"/>
    </source>
</evidence>
<evidence type="ECO:0000256" key="1">
    <source>
        <dbReference type="ARBA" id="ARBA00007151"/>
    </source>
</evidence>
<evidence type="ECO:0000256" key="5">
    <source>
        <dbReference type="ARBA" id="ARBA00022980"/>
    </source>
</evidence>
<keyword evidence="4 7" id="KW-0694">RNA-binding</keyword>
<gene>
    <name evidence="7" type="primary">rps7</name>
    <name evidence="9" type="ORF">K9W45_08590</name>
</gene>
<dbReference type="Proteomes" id="UP001201020">
    <property type="component" value="Chromosome"/>
</dbReference>
<dbReference type="InterPro" id="IPR000235">
    <property type="entry name" value="Ribosomal_uS7"/>
</dbReference>
<dbReference type="GO" id="GO:0006412">
    <property type="term" value="P:translation"/>
    <property type="evidence" value="ECO:0007669"/>
    <property type="project" value="UniProtKB-UniRule"/>
</dbReference>
<dbReference type="GO" id="GO:0019843">
    <property type="term" value="F:rRNA binding"/>
    <property type="evidence" value="ECO:0007669"/>
    <property type="project" value="UniProtKB-UniRule"/>
</dbReference>
<reference evidence="9" key="1">
    <citation type="journal article" date="2022" name="Nat. Microbiol.">
        <title>Unique mobile elements and scalable gene flow at the prokaryote-eukaryote boundary revealed by circularized Asgard archaea genomes.</title>
        <authorList>
            <person name="Wu F."/>
            <person name="Speth D.R."/>
            <person name="Philosof A."/>
            <person name="Cremiere A."/>
            <person name="Narayanan A."/>
            <person name="Barco R.A."/>
            <person name="Connon S.A."/>
            <person name="Amend J.P."/>
            <person name="Antoshechkin I.A."/>
            <person name="Orphan V.J."/>
        </authorList>
    </citation>
    <scope>NUCLEOTIDE SEQUENCE</scope>
    <source>
        <strain evidence="9">PM71</strain>
    </source>
</reference>
<dbReference type="EMBL" id="CP084166">
    <property type="protein sequence ID" value="UJG39903.1"/>
    <property type="molecule type" value="Genomic_DNA"/>
</dbReference>
<dbReference type="PIRSF" id="PIRSF002122">
    <property type="entry name" value="RPS7p_RPS7a_RPS5e_RPS7o"/>
    <property type="match status" value="1"/>
</dbReference>
<dbReference type="PANTHER" id="PTHR11205">
    <property type="entry name" value="RIBOSOMAL PROTEIN S7"/>
    <property type="match status" value="1"/>
</dbReference>
<organism evidence="9">
    <name type="scientific">Candidatus Heimdallarchaeum aukensis</name>
    <dbReference type="NCBI Taxonomy" id="2876573"/>
    <lineage>
        <taxon>Archaea</taxon>
        <taxon>Promethearchaeati</taxon>
        <taxon>Candidatus Heimdallarchaeota</taxon>
        <taxon>Candidatus Heimdallarchaeia (ex Rinke et al. 2021) (nom. nud.)</taxon>
        <taxon>Candidatus Heimdallarchaeales</taxon>
        <taxon>Candidatus Heimdallarchaeaceae</taxon>
        <taxon>Candidatus Heimdallarchaeum</taxon>
    </lineage>
</organism>
<comment type="subunit">
    <text evidence="2 7">Part of the 30S ribosomal subunit.</text>
</comment>
<feature type="domain" description="Small ribosomal subunit protein uS7" evidence="8">
    <location>
        <begin position="30"/>
        <end position="195"/>
    </location>
</feature>
<dbReference type="InterPro" id="IPR005716">
    <property type="entry name" value="Ribosomal_uS7_euk/arc"/>
</dbReference>
<keyword evidence="6 7" id="KW-0687">Ribonucleoprotein</keyword>
<dbReference type="CDD" id="cd14867">
    <property type="entry name" value="uS7_Eukaryote"/>
    <property type="match status" value="1"/>
</dbReference>
<evidence type="ECO:0000256" key="6">
    <source>
        <dbReference type="ARBA" id="ARBA00023274"/>
    </source>
</evidence>
<keyword evidence="5 7" id="KW-0689">Ribosomal protein</keyword>
<dbReference type="SUPFAM" id="SSF47973">
    <property type="entry name" value="Ribosomal protein S7"/>
    <property type="match status" value="1"/>
</dbReference>
<dbReference type="GO" id="GO:0003735">
    <property type="term" value="F:structural constituent of ribosome"/>
    <property type="evidence" value="ECO:0007669"/>
    <property type="project" value="UniProtKB-UniRule"/>
</dbReference>
<evidence type="ECO:0000313" key="9">
    <source>
        <dbReference type="EMBL" id="UJG39903.1"/>
    </source>
</evidence>
<dbReference type="InterPro" id="IPR036823">
    <property type="entry name" value="Ribosomal_uS7_dom_sf"/>
</dbReference>
<name>A0A9Y1BIV9_9ARCH</name>
<dbReference type="AlphaFoldDB" id="A0A9Y1BIV9"/>
<comment type="function">
    <text evidence="7">One of the primary rRNA binding proteins, it binds directly to 16S rRNA where it nucleates assembly of the head domain of the 30S subunit. Is located at the subunit interface close to the decoding center.</text>
</comment>
<evidence type="ECO:0000256" key="7">
    <source>
        <dbReference type="HAMAP-Rule" id="MF_00480"/>
    </source>
</evidence>
<comment type="similarity">
    <text evidence="1 7">Belongs to the universal ribosomal protein uS7 family.</text>
</comment>
<proteinExistence type="inferred from homology"/>
<sequence length="195" mass="22085">MSAESNSESNIRLFNKWSFDEVEVADLGLQRYISLRPVIIPHSGGRFQDQRFKKSEMNIVERFVNKLMKKGRNAGKKQRIINIVKTAFEIIHLRTGKNPIQVLVDAIIYSAPREETTRITWGGVAQHSSVDIAPQRRVDLALRYLAEAIKQKSFNNIKSVDEIVAEELILASNNDLNSAAVKKKAEVERIALSAR</sequence>
<dbReference type="Pfam" id="PF00177">
    <property type="entry name" value="Ribosomal_S7"/>
    <property type="match status" value="1"/>
</dbReference>
<dbReference type="InterPro" id="IPR026018">
    <property type="entry name" value="Ribosomal_uS7_arc"/>
</dbReference>